<dbReference type="InterPro" id="IPR012337">
    <property type="entry name" value="RNaseH-like_sf"/>
</dbReference>
<keyword evidence="5" id="KW-0269">Exonuclease</keyword>
<dbReference type="PANTHER" id="PTHR13058">
    <property type="entry name" value="THREE PRIME REPAIR EXONUCLEASE 1, 2"/>
    <property type="match status" value="1"/>
</dbReference>
<evidence type="ECO:0000256" key="7">
    <source>
        <dbReference type="ARBA" id="ARBA00025769"/>
    </source>
</evidence>
<dbReference type="InterPro" id="IPR040393">
    <property type="entry name" value="TREX1/2"/>
</dbReference>
<evidence type="ECO:0000256" key="5">
    <source>
        <dbReference type="ARBA" id="ARBA00022839"/>
    </source>
</evidence>
<dbReference type="KEGG" id="hazt:108667105"/>
<dbReference type="Gene3D" id="3.30.420.10">
    <property type="entry name" value="Ribonuclease H-like superfamily/Ribonuclease H"/>
    <property type="match status" value="1"/>
</dbReference>
<dbReference type="PANTHER" id="PTHR13058:SF22">
    <property type="entry name" value="EXODEOXYRIBONUCLEASE III"/>
    <property type="match status" value="1"/>
</dbReference>
<dbReference type="SUPFAM" id="SSF53098">
    <property type="entry name" value="Ribonuclease H-like"/>
    <property type="match status" value="1"/>
</dbReference>
<dbReference type="GO" id="GO:0008296">
    <property type="term" value="F:3'-5'-DNA exonuclease activity"/>
    <property type="evidence" value="ECO:0007669"/>
    <property type="project" value="TreeGrafter"/>
</dbReference>
<organism evidence="9 10">
    <name type="scientific">Hyalella azteca</name>
    <name type="common">Amphipod</name>
    <dbReference type="NCBI Taxonomy" id="294128"/>
    <lineage>
        <taxon>Eukaryota</taxon>
        <taxon>Metazoa</taxon>
        <taxon>Ecdysozoa</taxon>
        <taxon>Arthropoda</taxon>
        <taxon>Crustacea</taxon>
        <taxon>Multicrustacea</taxon>
        <taxon>Malacostraca</taxon>
        <taxon>Eumalacostraca</taxon>
        <taxon>Peracarida</taxon>
        <taxon>Amphipoda</taxon>
        <taxon>Senticaudata</taxon>
        <taxon>Talitrida</taxon>
        <taxon>Talitroidea</taxon>
        <taxon>Hyalellidae</taxon>
        <taxon>Hyalella</taxon>
    </lineage>
</organism>
<keyword evidence="2" id="KW-0540">Nuclease</keyword>
<accession>A0A8B7N6R2</accession>
<evidence type="ECO:0000256" key="6">
    <source>
        <dbReference type="ARBA" id="ARBA00022842"/>
    </source>
</evidence>
<keyword evidence="6" id="KW-0460">Magnesium</keyword>
<evidence type="ECO:0000256" key="4">
    <source>
        <dbReference type="ARBA" id="ARBA00022801"/>
    </source>
</evidence>
<feature type="domain" description="Exonuclease" evidence="8">
    <location>
        <begin position="178"/>
        <end position="366"/>
    </location>
</feature>
<keyword evidence="4" id="KW-0378">Hydrolase</keyword>
<gene>
    <name evidence="10" type="primary">LOC108667105</name>
</gene>
<evidence type="ECO:0000256" key="2">
    <source>
        <dbReference type="ARBA" id="ARBA00022722"/>
    </source>
</evidence>
<protein>
    <submittedName>
        <fullName evidence="10">Uncharacterized protein LOC108667105</fullName>
    </submittedName>
</protein>
<comment type="cofactor">
    <cofactor evidence="1">
        <name>Mg(2+)</name>
        <dbReference type="ChEBI" id="CHEBI:18420"/>
    </cofactor>
</comment>
<evidence type="ECO:0000259" key="8">
    <source>
        <dbReference type="SMART" id="SM00479"/>
    </source>
</evidence>
<dbReference type="InterPro" id="IPR013520">
    <property type="entry name" value="Ribonucl_H"/>
</dbReference>
<dbReference type="Pfam" id="PF00929">
    <property type="entry name" value="RNase_T"/>
    <property type="match status" value="1"/>
</dbReference>
<proteinExistence type="inferred from homology"/>
<dbReference type="RefSeq" id="XP_018009577.1">
    <property type="nucleotide sequence ID" value="XM_018154088.2"/>
</dbReference>
<dbReference type="InterPro" id="IPR036397">
    <property type="entry name" value="RNaseH_sf"/>
</dbReference>
<dbReference type="GO" id="GO:0006308">
    <property type="term" value="P:DNA catabolic process"/>
    <property type="evidence" value="ECO:0007669"/>
    <property type="project" value="TreeGrafter"/>
</dbReference>
<reference evidence="10" key="1">
    <citation type="submission" date="2025-08" db="UniProtKB">
        <authorList>
            <consortium name="RefSeq"/>
        </authorList>
    </citation>
    <scope>IDENTIFICATION</scope>
    <source>
        <tissue evidence="10">Whole organism</tissue>
    </source>
</reference>
<name>A0A8B7N6R2_HYAAZ</name>
<evidence type="ECO:0000313" key="9">
    <source>
        <dbReference type="Proteomes" id="UP000694843"/>
    </source>
</evidence>
<dbReference type="GO" id="GO:0003676">
    <property type="term" value="F:nucleic acid binding"/>
    <property type="evidence" value="ECO:0007669"/>
    <property type="project" value="InterPro"/>
</dbReference>
<keyword evidence="3" id="KW-0479">Metal-binding</keyword>
<dbReference type="AlphaFoldDB" id="A0A8B7N6R2"/>
<dbReference type="GeneID" id="108667105"/>
<evidence type="ECO:0000313" key="10">
    <source>
        <dbReference type="RefSeq" id="XP_018009577.1"/>
    </source>
</evidence>
<dbReference type="GO" id="GO:0046872">
    <property type="term" value="F:metal ion binding"/>
    <property type="evidence" value="ECO:0007669"/>
    <property type="project" value="UniProtKB-KW"/>
</dbReference>
<evidence type="ECO:0000256" key="3">
    <source>
        <dbReference type="ARBA" id="ARBA00022723"/>
    </source>
</evidence>
<keyword evidence="9" id="KW-1185">Reference proteome</keyword>
<dbReference type="CDD" id="cd06127">
    <property type="entry name" value="DEDDh"/>
    <property type="match status" value="1"/>
</dbReference>
<dbReference type="Proteomes" id="UP000694843">
    <property type="component" value="Unplaced"/>
</dbReference>
<dbReference type="OrthoDB" id="7692185at2759"/>
<comment type="similarity">
    <text evidence="7">Belongs to the exonuclease superfamily. TREX family.</text>
</comment>
<dbReference type="SMART" id="SM00479">
    <property type="entry name" value="EXOIII"/>
    <property type="match status" value="1"/>
</dbReference>
<dbReference type="GO" id="GO:0005737">
    <property type="term" value="C:cytoplasm"/>
    <property type="evidence" value="ECO:0007669"/>
    <property type="project" value="TreeGrafter"/>
</dbReference>
<evidence type="ECO:0000256" key="1">
    <source>
        <dbReference type="ARBA" id="ARBA00001946"/>
    </source>
</evidence>
<sequence length="489" mass="53560">MSTFNINRRCELLSLPSTNVLGQSFFPSSVADGKNAYSSMPYSNASTTHYIANNSDTFISKEVKSKRTFRKCSTSSQSISSNTLTVDENASTVVSTNAHSERTKMKESIPPLLLESKSAKAPKKSSALLKIKAMSNEATCSNGPKNGIAKKAKKRVIKTQQDYSNELDSWALLDQNPMIVYFDLETTGLAYSHEIVQIACVCSSLDLDGGNPESIFNAYALPDGDFDPMASSVTGLTKQKEALFLNGTRVPSTSLSECLAAFVLWLRVLGRPVLLLGHNSKSFDAPRLLLALWNCQLLHAFQDLVYGFSDSLPWARKMNPKQSNFKLEVLSELYCPRGMSTATHNAIEDCLALQVVVHSMAGLPAAKLPLSYRDGKTNICNKHKGNSERINYKHESKGKNVGEKMSHSVGFATPNGNGFHDAQAMFVEGTSADHIVLSNNELFSDDILQNPDKINLLESLEPFVFSIESVMKLLKKSVRGKAFLSLTGS</sequence>